<protein>
    <submittedName>
        <fullName evidence="2">Thioesterase</fullName>
    </submittedName>
</protein>
<dbReference type="PANTHER" id="PTHR36934">
    <property type="entry name" value="BLR0278 PROTEIN"/>
    <property type="match status" value="1"/>
</dbReference>
<organism evidence="2 3">
    <name type="scientific">Dethiosulfovibrio marinus</name>
    <dbReference type="NCBI Taxonomy" id="133532"/>
    <lineage>
        <taxon>Bacteria</taxon>
        <taxon>Thermotogati</taxon>
        <taxon>Synergistota</taxon>
        <taxon>Synergistia</taxon>
        <taxon>Synergistales</taxon>
        <taxon>Dethiosulfovibrionaceae</taxon>
        <taxon>Dethiosulfovibrio</taxon>
    </lineage>
</organism>
<name>A0ABS9ETZ7_9BACT</name>
<comment type="caution">
    <text evidence="2">The sequence shown here is derived from an EMBL/GenBank/DDBJ whole genome shotgun (WGS) entry which is preliminary data.</text>
</comment>
<dbReference type="RefSeq" id="WP_236099955.1">
    <property type="nucleotide sequence ID" value="NZ_JAKGUD010000012.1"/>
</dbReference>
<gene>
    <name evidence="2" type="ORF">L2W38_10560</name>
</gene>
<dbReference type="InterPro" id="IPR029069">
    <property type="entry name" value="HotDog_dom_sf"/>
</dbReference>
<dbReference type="SUPFAM" id="SSF54637">
    <property type="entry name" value="Thioesterase/thiol ester dehydrase-isomerase"/>
    <property type="match status" value="1"/>
</dbReference>
<dbReference type="EMBL" id="JAKGUD010000012">
    <property type="protein sequence ID" value="MCF4143253.1"/>
    <property type="molecule type" value="Genomic_DNA"/>
</dbReference>
<sequence length="139" mass="15646">MLDVRELFQEGETLEANRTVQVDDTVGNFSVHLNQLLSTTACIEQMVRMSTEMVEGRLPEGFITVGLSYSVRHDETAMLGTGLRYLLKLDEIKGNRLAFSMKVTDSIGEVFHATCERAIVNRYELIDSATERAKKARES</sequence>
<dbReference type="Proteomes" id="UP001200430">
    <property type="component" value="Unassembled WGS sequence"/>
</dbReference>
<evidence type="ECO:0000313" key="3">
    <source>
        <dbReference type="Proteomes" id="UP001200430"/>
    </source>
</evidence>
<evidence type="ECO:0000259" key="1">
    <source>
        <dbReference type="Pfam" id="PF22636"/>
    </source>
</evidence>
<evidence type="ECO:0000313" key="2">
    <source>
        <dbReference type="EMBL" id="MCF4143253.1"/>
    </source>
</evidence>
<reference evidence="2 3" key="1">
    <citation type="submission" date="2022-01" db="EMBL/GenBank/DDBJ databases">
        <title>Dethiosulfovibrio faecalis sp. nov., a novel proteolytic, non-sulfur-reducing bacterium isolated from a marine aquaculture solid waste bioreactor.</title>
        <authorList>
            <person name="Grabowski S."/>
            <person name="Apolinario E."/>
            <person name="Schneider N."/>
            <person name="Marshall C.W."/>
            <person name="Sowers K.R."/>
        </authorList>
    </citation>
    <scope>NUCLEOTIDE SEQUENCE [LARGE SCALE GENOMIC DNA]</scope>
    <source>
        <strain evidence="2 3">DSM 12537</strain>
    </source>
</reference>
<feature type="domain" description="Fluoroacetyl-CoA-specific thioesterase-like" evidence="1">
    <location>
        <begin position="20"/>
        <end position="122"/>
    </location>
</feature>
<dbReference type="PANTHER" id="PTHR36934:SF1">
    <property type="entry name" value="THIOESTERASE DOMAIN-CONTAINING PROTEIN"/>
    <property type="match status" value="1"/>
</dbReference>
<proteinExistence type="predicted"/>
<accession>A0ABS9ETZ7</accession>
<dbReference type="Pfam" id="PF22636">
    <property type="entry name" value="FlK"/>
    <property type="match status" value="1"/>
</dbReference>
<keyword evidence="3" id="KW-1185">Reference proteome</keyword>
<dbReference type="Gene3D" id="3.10.129.10">
    <property type="entry name" value="Hotdog Thioesterase"/>
    <property type="match status" value="1"/>
</dbReference>
<dbReference type="InterPro" id="IPR025540">
    <property type="entry name" value="FlK"/>
</dbReference>
<dbReference type="InterPro" id="IPR054485">
    <property type="entry name" value="FlK-like_dom"/>
</dbReference>